<gene>
    <name evidence="2" type="ORF">KK078_27740</name>
</gene>
<name>A0AAP2DGH0_9BACT</name>
<evidence type="ECO:0000313" key="2">
    <source>
        <dbReference type="EMBL" id="MBT1690390.1"/>
    </source>
</evidence>
<comment type="caution">
    <text evidence="2">The sequence shown here is derived from an EMBL/GenBank/DDBJ whole genome shotgun (WGS) entry which is preliminary data.</text>
</comment>
<dbReference type="EMBL" id="JAHESC010000064">
    <property type="protein sequence ID" value="MBT1690390.1"/>
    <property type="molecule type" value="Genomic_DNA"/>
</dbReference>
<feature type="chain" id="PRO_5042849203" description="Secreted protein" evidence="1">
    <location>
        <begin position="25"/>
        <end position="136"/>
    </location>
</feature>
<proteinExistence type="predicted"/>
<protein>
    <recommendedName>
        <fullName evidence="4">Secreted protein</fullName>
    </recommendedName>
</protein>
<dbReference type="InterPro" id="IPR058512">
    <property type="entry name" value="DUF8199"/>
</dbReference>
<keyword evidence="1" id="KW-0732">Signal</keyword>
<feature type="signal peptide" evidence="1">
    <location>
        <begin position="1"/>
        <end position="24"/>
    </location>
</feature>
<dbReference type="NCBIfam" id="NF047658">
    <property type="entry name" value="HYC_CC_PP"/>
    <property type="match status" value="1"/>
</dbReference>
<sequence length="136" mass="14965">MNPFRTISSLLLALLVLASSTSFVVGVHLCGGRVDNVAFLEKASPCPMEQQQPPCHRTHSSCCDDALIVHDAQELKNDITHFDYTAHPVPFVPQYPILIAEIIPSTTDATAASFRLYDPPPLHDDDRPATLQVFLI</sequence>
<dbReference type="Proteomes" id="UP001319180">
    <property type="component" value="Unassembled WGS sequence"/>
</dbReference>
<accession>A0AAP2DGH0</accession>
<organism evidence="2 3">
    <name type="scientific">Dawidia soli</name>
    <dbReference type="NCBI Taxonomy" id="2782352"/>
    <lineage>
        <taxon>Bacteria</taxon>
        <taxon>Pseudomonadati</taxon>
        <taxon>Bacteroidota</taxon>
        <taxon>Cytophagia</taxon>
        <taxon>Cytophagales</taxon>
        <taxon>Chryseotaleaceae</taxon>
        <taxon>Dawidia</taxon>
    </lineage>
</organism>
<dbReference type="InterPro" id="IPR058060">
    <property type="entry name" value="HYC_CC_PP"/>
</dbReference>
<keyword evidence="3" id="KW-1185">Reference proteome</keyword>
<evidence type="ECO:0008006" key="4">
    <source>
        <dbReference type="Google" id="ProtNLM"/>
    </source>
</evidence>
<dbReference type="AlphaFoldDB" id="A0AAP2DGH0"/>
<reference evidence="2 3" key="1">
    <citation type="submission" date="2021-05" db="EMBL/GenBank/DDBJ databases">
        <title>A Polyphasic approach of four new species of the genus Ohtaekwangia: Ohtaekwangia histidinii sp. nov., Ohtaekwangia cretensis sp. nov., Ohtaekwangia indiensis sp. nov., Ohtaekwangia reichenbachii sp. nov. from diverse environment.</title>
        <authorList>
            <person name="Octaviana S."/>
        </authorList>
    </citation>
    <scope>NUCLEOTIDE SEQUENCE [LARGE SCALE GENOMIC DNA]</scope>
    <source>
        <strain evidence="2 3">PWU37</strain>
    </source>
</reference>
<evidence type="ECO:0000256" key="1">
    <source>
        <dbReference type="SAM" id="SignalP"/>
    </source>
</evidence>
<dbReference type="Pfam" id="PF26622">
    <property type="entry name" value="DUF8199"/>
    <property type="match status" value="1"/>
</dbReference>
<dbReference type="RefSeq" id="WP_254093653.1">
    <property type="nucleotide sequence ID" value="NZ_JAHESC010000064.1"/>
</dbReference>
<evidence type="ECO:0000313" key="3">
    <source>
        <dbReference type="Proteomes" id="UP001319180"/>
    </source>
</evidence>